<accession>A0B7I7</accession>
<organism evidence="1 2">
    <name type="scientific">Methanothrix thermoacetophila (strain DSM 6194 / JCM 14653 / NBRC 101360 / PT)</name>
    <name type="common">Methanosaeta thermophila</name>
    <dbReference type="NCBI Taxonomy" id="349307"/>
    <lineage>
        <taxon>Archaea</taxon>
        <taxon>Methanobacteriati</taxon>
        <taxon>Methanobacteriota</taxon>
        <taxon>Stenosarchaea group</taxon>
        <taxon>Methanomicrobia</taxon>
        <taxon>Methanotrichales</taxon>
        <taxon>Methanotrichaceae</taxon>
        <taxon>Methanothrix</taxon>
    </lineage>
</organism>
<keyword evidence="2" id="KW-1185">Reference proteome</keyword>
<proteinExistence type="predicted"/>
<gene>
    <name evidence="1" type="ordered locus">Mthe_0873</name>
</gene>
<dbReference type="EMBL" id="CP000477">
    <property type="protein sequence ID" value="ABK14661.1"/>
    <property type="molecule type" value="Genomic_DNA"/>
</dbReference>
<dbReference type="STRING" id="349307.Mthe_0873"/>
<evidence type="ECO:0000313" key="2">
    <source>
        <dbReference type="Proteomes" id="UP000000674"/>
    </source>
</evidence>
<name>A0B7I7_METTP</name>
<dbReference type="GeneID" id="4462337"/>
<dbReference type="AlphaFoldDB" id="A0B7I7"/>
<dbReference type="KEGG" id="mtp:Mthe_0873"/>
<dbReference type="RefSeq" id="WP_011696056.1">
    <property type="nucleotide sequence ID" value="NC_008553.1"/>
</dbReference>
<sequence length="324" mass="36649">MSSTHPMRSALLLLLLITSLNTATCWRSYEIHEYDTGWSTGRRFTMNLSMDLYGYALGTGDHSRYTEIGINHVSISERVSAKNGTMEEADRIYLEAAGDNVNAKSTLVKIPGTQNYILSVNETWPVVLHTSSTIDYRGEGISSRETFINNLDRVGTSYLYTKDLRKERACDMYLKSAWFQLSMNDSTNTIISDLFRPNKNIHYSISSHSSGLVMQRYRQYSDKTPASEGFDSYWGSFDVRSVIDMGSRGKNLGLEESWVGKNTYDAAVINEAPERRVYMCGCLGYDVVSVRSPGLEWLSCCQFDDTKTIRVLRDSIWSCSGDVR</sequence>
<protein>
    <submittedName>
        <fullName evidence="1">Uncharacterized protein</fullName>
    </submittedName>
</protein>
<dbReference type="Proteomes" id="UP000000674">
    <property type="component" value="Chromosome"/>
</dbReference>
<dbReference type="HOGENOM" id="CLU_856893_0_0_2"/>
<evidence type="ECO:0000313" key="1">
    <source>
        <dbReference type="EMBL" id="ABK14661.1"/>
    </source>
</evidence>
<reference evidence="1 2" key="1">
    <citation type="submission" date="2006-10" db="EMBL/GenBank/DDBJ databases">
        <title>Complete sequence of Methanosaeta thermophila PT.</title>
        <authorList>
            <consortium name="US DOE Joint Genome Institute"/>
            <person name="Copeland A."/>
            <person name="Lucas S."/>
            <person name="Lapidus A."/>
            <person name="Barry K."/>
            <person name="Detter J.C."/>
            <person name="Glavina del Rio T."/>
            <person name="Hammon N."/>
            <person name="Israni S."/>
            <person name="Pitluck S."/>
            <person name="Chain P."/>
            <person name="Malfatti S."/>
            <person name="Shin M."/>
            <person name="Vergez L."/>
            <person name="Schmutz J."/>
            <person name="Larimer F."/>
            <person name="Land M."/>
            <person name="Hauser L."/>
            <person name="Kyrpides N."/>
            <person name="Kim E."/>
            <person name="Smith K.S."/>
            <person name="Ingram-Smith C."/>
            <person name="Richardson P."/>
        </authorList>
    </citation>
    <scope>NUCLEOTIDE SEQUENCE [LARGE SCALE GENOMIC DNA]</scope>
    <source>
        <strain evidence="2">DSM 6194 / JCM 14653 / NBRC 101360 / PT</strain>
    </source>
</reference>